<comment type="similarity">
    <text evidence="1">Belongs to the short-chain dehydrogenases/reductases (SDR) family.</text>
</comment>
<dbReference type="InterPro" id="IPR020904">
    <property type="entry name" value="Sc_DH/Rdtase_CS"/>
</dbReference>
<dbReference type="InterPro" id="IPR036291">
    <property type="entry name" value="NAD(P)-bd_dom_sf"/>
</dbReference>
<protein>
    <recommendedName>
        <fullName evidence="6">NAD(P)-binding protein</fullName>
    </recommendedName>
</protein>
<keyword evidence="3" id="KW-0560">Oxidoreductase</keyword>
<evidence type="ECO:0008006" key="6">
    <source>
        <dbReference type="Google" id="ProtNLM"/>
    </source>
</evidence>
<evidence type="ECO:0000313" key="5">
    <source>
        <dbReference type="Proteomes" id="UP000447873"/>
    </source>
</evidence>
<dbReference type="GO" id="GO:0005737">
    <property type="term" value="C:cytoplasm"/>
    <property type="evidence" value="ECO:0007669"/>
    <property type="project" value="TreeGrafter"/>
</dbReference>
<evidence type="ECO:0000256" key="1">
    <source>
        <dbReference type="ARBA" id="ARBA00006484"/>
    </source>
</evidence>
<dbReference type="AlphaFoldDB" id="A0A8H3V0Z0"/>
<dbReference type="SUPFAM" id="SSF51735">
    <property type="entry name" value="NAD(P)-binding Rossmann-fold domains"/>
    <property type="match status" value="1"/>
</dbReference>
<dbReference type="Gene3D" id="3.40.50.720">
    <property type="entry name" value="NAD(P)-binding Rossmann-like Domain"/>
    <property type="match status" value="1"/>
</dbReference>
<evidence type="ECO:0000313" key="4">
    <source>
        <dbReference type="EMBL" id="KAE9979072.1"/>
    </source>
</evidence>
<dbReference type="PROSITE" id="PS00061">
    <property type="entry name" value="ADH_SHORT"/>
    <property type="match status" value="1"/>
</dbReference>
<dbReference type="Proteomes" id="UP000447873">
    <property type="component" value="Unassembled WGS sequence"/>
</dbReference>
<evidence type="ECO:0000256" key="3">
    <source>
        <dbReference type="ARBA" id="ARBA00023002"/>
    </source>
</evidence>
<dbReference type="PRINTS" id="PR00081">
    <property type="entry name" value="GDHRDH"/>
</dbReference>
<sequence>MATPKCTPRIDFSTEFGAESLEGKSAIVTGAGGGIGESIARALARAGAYVTIAELNEENGKAVARSLREDGFKAQHHKTDVTKWTDLVSAFTFSPTKTIDIVIPNAGVASNPLIPWLTNTPEDATGNPLPPSQAVVDVNFTAVYNTALLAIYMFKKYPCLPSPTSDSTSTCTPPPSAKQIIFVGSMASYRDMPGIPSYGGAKFGVRGIFKAMRGLAPDVLGEGREGVRVNMIAPSWIRSGMTGGLVPFLERRGVVVGSPGDCAGVVLRIVGDAGVYGRAVAVLGNGGSFDLCDDYDGLEGTREILAASKRGVFGDQTTREERKKGELKLEDLLPNDGEEIGVAI</sequence>
<gene>
    <name evidence="4" type="ORF">EG328_001104</name>
</gene>
<dbReference type="PANTHER" id="PTHR44229:SF4">
    <property type="entry name" value="15-HYDROXYPROSTAGLANDIN DEHYDROGENASE [NAD(+)]"/>
    <property type="match status" value="1"/>
</dbReference>
<accession>A0A8H3V0Z0</accession>
<comment type="caution">
    <text evidence="4">The sequence shown here is derived from an EMBL/GenBank/DDBJ whole genome shotgun (WGS) entry which is preliminary data.</text>
</comment>
<evidence type="ECO:0000256" key="2">
    <source>
        <dbReference type="ARBA" id="ARBA00022857"/>
    </source>
</evidence>
<keyword evidence="2" id="KW-0521">NADP</keyword>
<dbReference type="PANTHER" id="PTHR44229">
    <property type="entry name" value="15-HYDROXYPROSTAGLANDIN DEHYDROGENASE [NAD(+)]"/>
    <property type="match status" value="1"/>
</dbReference>
<dbReference type="Pfam" id="PF00106">
    <property type="entry name" value="adh_short"/>
    <property type="match status" value="2"/>
</dbReference>
<proteinExistence type="inferred from homology"/>
<dbReference type="EMBL" id="WNWS01000124">
    <property type="protein sequence ID" value="KAE9979072.1"/>
    <property type="molecule type" value="Genomic_DNA"/>
</dbReference>
<dbReference type="GO" id="GO:0016616">
    <property type="term" value="F:oxidoreductase activity, acting on the CH-OH group of donors, NAD or NADP as acceptor"/>
    <property type="evidence" value="ECO:0007669"/>
    <property type="project" value="TreeGrafter"/>
</dbReference>
<reference evidence="4 5" key="1">
    <citation type="submission" date="2018-12" db="EMBL/GenBank/DDBJ databases">
        <title>Venturia inaequalis Genome Resource.</title>
        <authorList>
            <person name="Lichtner F.J."/>
        </authorList>
    </citation>
    <scope>NUCLEOTIDE SEQUENCE [LARGE SCALE GENOMIC DNA]</scope>
    <source>
        <strain evidence="4 5">120213</strain>
    </source>
</reference>
<organism evidence="4 5">
    <name type="scientific">Venturia inaequalis</name>
    <name type="common">Apple scab fungus</name>
    <dbReference type="NCBI Taxonomy" id="5025"/>
    <lineage>
        <taxon>Eukaryota</taxon>
        <taxon>Fungi</taxon>
        <taxon>Dikarya</taxon>
        <taxon>Ascomycota</taxon>
        <taxon>Pezizomycotina</taxon>
        <taxon>Dothideomycetes</taxon>
        <taxon>Pleosporomycetidae</taxon>
        <taxon>Venturiales</taxon>
        <taxon>Venturiaceae</taxon>
        <taxon>Venturia</taxon>
    </lineage>
</organism>
<dbReference type="InterPro" id="IPR002347">
    <property type="entry name" value="SDR_fam"/>
</dbReference>
<name>A0A8H3V0Z0_VENIN</name>